<comment type="caution">
    <text evidence="1">The sequence shown here is derived from an EMBL/GenBank/DDBJ whole genome shotgun (WGS) entry which is preliminary data.</text>
</comment>
<dbReference type="EMBL" id="QGKX02001521">
    <property type="protein sequence ID" value="KAF3514282.1"/>
    <property type="molecule type" value="Genomic_DNA"/>
</dbReference>
<organism evidence="1 2">
    <name type="scientific">Brassica cretica</name>
    <name type="common">Mustard</name>
    <dbReference type="NCBI Taxonomy" id="69181"/>
    <lineage>
        <taxon>Eukaryota</taxon>
        <taxon>Viridiplantae</taxon>
        <taxon>Streptophyta</taxon>
        <taxon>Embryophyta</taxon>
        <taxon>Tracheophyta</taxon>
        <taxon>Spermatophyta</taxon>
        <taxon>Magnoliopsida</taxon>
        <taxon>eudicotyledons</taxon>
        <taxon>Gunneridae</taxon>
        <taxon>Pentapetalae</taxon>
        <taxon>rosids</taxon>
        <taxon>malvids</taxon>
        <taxon>Brassicales</taxon>
        <taxon>Brassicaceae</taxon>
        <taxon>Brassiceae</taxon>
        <taxon>Brassica</taxon>
    </lineage>
</organism>
<gene>
    <name evidence="1" type="ORF">F2Q69_00002196</name>
</gene>
<accession>A0A8S9PKZ1</accession>
<dbReference type="Proteomes" id="UP000712600">
    <property type="component" value="Unassembled WGS sequence"/>
</dbReference>
<reference evidence="1" key="1">
    <citation type="submission" date="2019-12" db="EMBL/GenBank/DDBJ databases">
        <title>Genome sequencing and annotation of Brassica cretica.</title>
        <authorList>
            <person name="Studholme D.J."/>
            <person name="Sarris P."/>
        </authorList>
    </citation>
    <scope>NUCLEOTIDE SEQUENCE</scope>
    <source>
        <strain evidence="1">PFS-109/04</strain>
        <tissue evidence="1">Leaf</tissue>
    </source>
</reference>
<name>A0A8S9PKZ1_BRACR</name>
<proteinExistence type="predicted"/>
<sequence length="130" mass="14619">MKYQPVVHEDDVEDLDGDQPIRKGSKRKNCGPLDKFVMSLPPDILKGGKDMKGVFGACDKDLRDKVCEGISRWFKDAGILFDAASHDSFNEMTELIGQYGMRLKPLSHASPNLRDFVVKVLSHYKKTAAY</sequence>
<evidence type="ECO:0000313" key="2">
    <source>
        <dbReference type="Proteomes" id="UP000712600"/>
    </source>
</evidence>
<dbReference type="AlphaFoldDB" id="A0A8S9PKZ1"/>
<evidence type="ECO:0000313" key="1">
    <source>
        <dbReference type="EMBL" id="KAF3514282.1"/>
    </source>
</evidence>
<protein>
    <submittedName>
        <fullName evidence="1">Uncharacterized protein</fullName>
    </submittedName>
</protein>